<accession>A0A5M3WY57</accession>
<evidence type="ECO:0000313" key="1">
    <source>
        <dbReference type="EMBL" id="GES14417.1"/>
    </source>
</evidence>
<dbReference type="EMBL" id="BLAE01000059">
    <property type="protein sequence ID" value="GES14417.1"/>
    <property type="molecule type" value="Genomic_DNA"/>
</dbReference>
<dbReference type="RefSeq" id="WP_155359597.1">
    <property type="nucleotide sequence ID" value="NZ_BAAAHL010000036.1"/>
</dbReference>
<evidence type="ECO:0000313" key="2">
    <source>
        <dbReference type="Proteomes" id="UP000331127"/>
    </source>
</evidence>
<keyword evidence="2" id="KW-1185">Reference proteome</keyword>
<reference evidence="1 2" key="1">
    <citation type="submission" date="2019-10" db="EMBL/GenBank/DDBJ databases">
        <title>Whole genome shotgun sequence of Acrocarpospora macrocephala NBRC 16266.</title>
        <authorList>
            <person name="Ichikawa N."/>
            <person name="Kimura A."/>
            <person name="Kitahashi Y."/>
            <person name="Komaki H."/>
            <person name="Oguchi A."/>
        </authorList>
    </citation>
    <scope>NUCLEOTIDE SEQUENCE [LARGE SCALE GENOMIC DNA]</scope>
    <source>
        <strain evidence="1 2">NBRC 16266</strain>
    </source>
</reference>
<gene>
    <name evidence="1" type="ORF">Amac_080140</name>
</gene>
<dbReference type="AlphaFoldDB" id="A0A5M3WY57"/>
<proteinExistence type="predicted"/>
<sequence>MDRKGWPGTLAVAAVLVVLGVGLPMADRRVSAGAVPLPAGARIQVGPLGEDEQRPVSVQVPDGWALDIDATELSESVALLNGSTSFQLSVIMSEGATPEQLWHGLGRIEQAGGIHARQGETVTITTTQGVPGLAGPVTFQDRMAMVAVFAAAALGADVVVAGPPAEVMGADVGAMLRSIRFAGAGA</sequence>
<dbReference type="OrthoDB" id="3426531at2"/>
<organism evidence="1 2">
    <name type="scientific">Acrocarpospora macrocephala</name>
    <dbReference type="NCBI Taxonomy" id="150177"/>
    <lineage>
        <taxon>Bacteria</taxon>
        <taxon>Bacillati</taxon>
        <taxon>Actinomycetota</taxon>
        <taxon>Actinomycetes</taxon>
        <taxon>Streptosporangiales</taxon>
        <taxon>Streptosporangiaceae</taxon>
        <taxon>Acrocarpospora</taxon>
    </lineage>
</organism>
<comment type="caution">
    <text evidence="1">The sequence shown here is derived from an EMBL/GenBank/DDBJ whole genome shotgun (WGS) entry which is preliminary data.</text>
</comment>
<protein>
    <submittedName>
        <fullName evidence="1">Uncharacterized protein</fullName>
    </submittedName>
</protein>
<dbReference type="Proteomes" id="UP000331127">
    <property type="component" value="Unassembled WGS sequence"/>
</dbReference>
<name>A0A5M3WY57_9ACTN</name>